<accession>A0ABS7PVC1</accession>
<dbReference type="EMBL" id="JAINVV010000011">
    <property type="protein sequence ID" value="MBY8825308.1"/>
    <property type="molecule type" value="Genomic_DNA"/>
</dbReference>
<reference evidence="3 4" key="1">
    <citation type="submission" date="2021-08" db="EMBL/GenBank/DDBJ databases">
        <authorList>
            <person name="Tuo L."/>
        </authorList>
    </citation>
    <scope>NUCLEOTIDE SEQUENCE [LARGE SCALE GENOMIC DNA]</scope>
    <source>
        <strain evidence="3 4">JCM 31229</strain>
    </source>
</reference>
<gene>
    <name evidence="3" type="ORF">K7G82_23595</name>
</gene>
<feature type="signal peptide" evidence="2">
    <location>
        <begin position="1"/>
        <end position="23"/>
    </location>
</feature>
<feature type="chain" id="PRO_5046111902" evidence="2">
    <location>
        <begin position="24"/>
        <end position="393"/>
    </location>
</feature>
<dbReference type="RefSeq" id="WP_222992400.1">
    <property type="nucleotide sequence ID" value="NZ_JAINVV010000011.1"/>
</dbReference>
<name>A0ABS7PVC1_9SPHN</name>
<evidence type="ECO:0000313" key="4">
    <source>
        <dbReference type="Proteomes" id="UP000706039"/>
    </source>
</evidence>
<comment type="caution">
    <text evidence="3">The sequence shown here is derived from an EMBL/GenBank/DDBJ whole genome shotgun (WGS) entry which is preliminary data.</text>
</comment>
<keyword evidence="2" id="KW-0732">Signal</keyword>
<feature type="region of interest" description="Disordered" evidence="1">
    <location>
        <begin position="68"/>
        <end position="113"/>
    </location>
</feature>
<evidence type="ECO:0000256" key="1">
    <source>
        <dbReference type="SAM" id="MobiDB-lite"/>
    </source>
</evidence>
<dbReference type="Proteomes" id="UP000706039">
    <property type="component" value="Unassembled WGS sequence"/>
</dbReference>
<evidence type="ECO:0000313" key="3">
    <source>
        <dbReference type="EMBL" id="MBY8825308.1"/>
    </source>
</evidence>
<keyword evidence="4" id="KW-1185">Reference proteome</keyword>
<sequence>MKPILIAGASLSALALAATGAFAQQAAKPKIDAVYWLSAETVSGMAAGQPNGVEKNLLLQLGSVRRNPAPSADHLPPSALRAGDRLPLVTPAGAPKADGRPDYRPGPQQQPKGRIELYWGCGETAPSGQPVVIDLATMKPGAPSPFGAVPNVRALTPPSALRHATYGEWPNERKDTRVPRDASLAGEHLVQGNYSPDMRFTVAPANDFLAPLAPRNAPLASGAVKVAWPVLANARGYILTVTGAREDGTIVMWTSSAVRMPGMALPDYLDQGDIARLVQQRILLAPEATECVVPTAVAKAASSAMLMMTAYGPEASYGSPRDAKEGWAVKLLTRARHMGMLGMDLAAMMSGGDDDDEDGANARDRPASPAEARQKRKRGLLRGLGSALGVPLP</sequence>
<proteinExistence type="predicted"/>
<protein>
    <submittedName>
        <fullName evidence="3">Uncharacterized protein</fullName>
    </submittedName>
</protein>
<evidence type="ECO:0000256" key="2">
    <source>
        <dbReference type="SAM" id="SignalP"/>
    </source>
</evidence>
<organism evidence="3 4">
    <name type="scientific">Sphingomonas colocasiae</name>
    <dbReference type="NCBI Taxonomy" id="1848973"/>
    <lineage>
        <taxon>Bacteria</taxon>
        <taxon>Pseudomonadati</taxon>
        <taxon>Pseudomonadota</taxon>
        <taxon>Alphaproteobacteria</taxon>
        <taxon>Sphingomonadales</taxon>
        <taxon>Sphingomonadaceae</taxon>
        <taxon>Sphingomonas</taxon>
    </lineage>
</organism>
<feature type="region of interest" description="Disordered" evidence="1">
    <location>
        <begin position="352"/>
        <end position="393"/>
    </location>
</feature>
<feature type="compositionally biased region" description="Low complexity" evidence="1">
    <location>
        <begin position="381"/>
        <end position="393"/>
    </location>
</feature>